<dbReference type="InterPro" id="IPR001613">
    <property type="entry name" value="Flavin_amine_oxidase"/>
</dbReference>
<evidence type="ECO:0000256" key="2">
    <source>
        <dbReference type="ARBA" id="ARBA00005995"/>
    </source>
</evidence>
<protein>
    <submittedName>
        <fullName evidence="5">FAD-dependent oxidoreductase</fullName>
    </submittedName>
</protein>
<sequence>MSGIGREGRRRQVLSDLTYYSGAEPVAWTVDLWAEGGYGAHMPPGVVSAYGDVQRERSGRMQWAGTETATACIGYFQGALQSGIRAAREVLAAG</sequence>
<dbReference type="RefSeq" id="WP_319009883.1">
    <property type="nucleotide sequence ID" value="NZ_JAWJZF010000359.1"/>
</dbReference>
<dbReference type="InterPro" id="IPR050703">
    <property type="entry name" value="Flavin_MAO"/>
</dbReference>
<dbReference type="SUPFAM" id="SSF51905">
    <property type="entry name" value="FAD/NAD(P)-binding domain"/>
    <property type="match status" value="1"/>
</dbReference>
<accession>A0ABU4K6X3</accession>
<dbReference type="PANTHER" id="PTHR43563">
    <property type="entry name" value="AMINE OXIDASE"/>
    <property type="match status" value="1"/>
</dbReference>
<feature type="domain" description="Amine oxidase" evidence="4">
    <location>
        <begin position="5"/>
        <end position="91"/>
    </location>
</feature>
<organism evidence="5 6">
    <name type="scientific">Streptomyces roseolus</name>
    <dbReference type="NCBI Taxonomy" id="67358"/>
    <lineage>
        <taxon>Bacteria</taxon>
        <taxon>Bacillati</taxon>
        <taxon>Actinomycetota</taxon>
        <taxon>Actinomycetes</taxon>
        <taxon>Kitasatosporales</taxon>
        <taxon>Streptomycetaceae</taxon>
        <taxon>Streptomyces</taxon>
    </lineage>
</organism>
<gene>
    <name evidence="5" type="ORF">R2363_15070</name>
</gene>
<name>A0ABU4K6X3_9ACTN</name>
<evidence type="ECO:0000259" key="4">
    <source>
        <dbReference type="Pfam" id="PF01593"/>
    </source>
</evidence>
<keyword evidence="6" id="KW-1185">Reference proteome</keyword>
<comment type="caution">
    <text evidence="5">The sequence shown here is derived from an EMBL/GenBank/DDBJ whole genome shotgun (WGS) entry which is preliminary data.</text>
</comment>
<proteinExistence type="inferred from homology"/>
<dbReference type="InterPro" id="IPR002937">
    <property type="entry name" value="Amino_oxidase"/>
</dbReference>
<evidence type="ECO:0000256" key="3">
    <source>
        <dbReference type="ARBA" id="ARBA00023002"/>
    </source>
</evidence>
<evidence type="ECO:0000313" key="5">
    <source>
        <dbReference type="EMBL" id="MDX2293488.1"/>
    </source>
</evidence>
<reference evidence="5 6" key="1">
    <citation type="submission" date="2023-10" db="EMBL/GenBank/DDBJ databases">
        <authorList>
            <person name="Wang X.X."/>
        </authorList>
    </citation>
    <scope>NUCLEOTIDE SEQUENCE [LARGE SCALE GENOMIC DNA]</scope>
    <source>
        <strain evidence="5 6">NBRC 12816</strain>
    </source>
</reference>
<dbReference type="Gene3D" id="3.50.50.60">
    <property type="entry name" value="FAD/NAD(P)-binding domain"/>
    <property type="match status" value="1"/>
</dbReference>
<keyword evidence="3" id="KW-0560">Oxidoreductase</keyword>
<dbReference type="PRINTS" id="PR00757">
    <property type="entry name" value="AMINEOXDASEF"/>
</dbReference>
<dbReference type="InterPro" id="IPR036188">
    <property type="entry name" value="FAD/NAD-bd_sf"/>
</dbReference>
<evidence type="ECO:0000313" key="6">
    <source>
        <dbReference type="Proteomes" id="UP001278571"/>
    </source>
</evidence>
<dbReference type="PANTHER" id="PTHR43563:SF1">
    <property type="entry name" value="AMINE OXIDASE [FLAVIN-CONTAINING] B"/>
    <property type="match status" value="1"/>
</dbReference>
<dbReference type="EMBL" id="JAWJZF010000359">
    <property type="protein sequence ID" value="MDX2293488.1"/>
    <property type="molecule type" value="Genomic_DNA"/>
</dbReference>
<comment type="cofactor">
    <cofactor evidence="1">
        <name>FAD</name>
        <dbReference type="ChEBI" id="CHEBI:57692"/>
    </cofactor>
</comment>
<dbReference type="Pfam" id="PF01593">
    <property type="entry name" value="Amino_oxidase"/>
    <property type="match status" value="1"/>
</dbReference>
<comment type="similarity">
    <text evidence="2">Belongs to the flavin monoamine oxidase family.</text>
</comment>
<evidence type="ECO:0000256" key="1">
    <source>
        <dbReference type="ARBA" id="ARBA00001974"/>
    </source>
</evidence>
<dbReference type="Proteomes" id="UP001278571">
    <property type="component" value="Unassembled WGS sequence"/>
</dbReference>